<dbReference type="RefSeq" id="WP_015521083.1">
    <property type="nucleotide sequence ID" value="NC_021012.1"/>
</dbReference>
<sequence>MNFPAEFFQDEYRCDFLVPELMKRAWAAEIEILEVVSQICEKYSLQYFAYYGTLLGAVRHQGFVPWDDDIDICLKRSDYNTLVSVLPDELPAGFIAGGLHATVNTLVLQTDVIHTAVGTDPSYWSLAEHIKRFHGFPFRGTSIDIFPLDYIPRDTDTFLLEKLLLGRIFALLHDFDTLPEDTKEARIVELEELTATKLPRNETTKWSLFHLLEAIASMFDESECDELDLCFRIPYENKDPLKKEWYNETIYLPFEGFQIAAPKHYHEILTTYYGDYQVPVKFTQSHEYPFYKKSEQELTAILTQKGFQGSICDFIHNIDSFHILESK</sequence>
<dbReference type="InterPro" id="IPR052942">
    <property type="entry name" value="LPS_cholinephosphotransferase"/>
</dbReference>
<reference evidence="2 3" key="2">
    <citation type="submission" date="2010-03" db="EMBL/GenBank/DDBJ databases">
        <authorList>
            <person name="Pajon A."/>
        </authorList>
    </citation>
    <scope>NUCLEOTIDE SEQUENCE [LARGE SCALE GENOMIC DNA]</scope>
    <source>
        <strain evidence="2 3">XB6B4</strain>
    </source>
</reference>
<dbReference type="Proteomes" id="UP000008953">
    <property type="component" value="Chromosome"/>
</dbReference>
<evidence type="ECO:0000313" key="2">
    <source>
        <dbReference type="EMBL" id="CBL12529.1"/>
    </source>
</evidence>
<dbReference type="Pfam" id="PF04991">
    <property type="entry name" value="LicD"/>
    <property type="match status" value="1"/>
</dbReference>
<reference evidence="2 3" key="1">
    <citation type="submission" date="2010-03" db="EMBL/GenBank/DDBJ databases">
        <title>The genome sequence of Roseburia intestinalis XB6B4.</title>
        <authorList>
            <consortium name="metaHIT consortium -- http://www.metahit.eu/"/>
            <person name="Pajon A."/>
            <person name="Turner K."/>
            <person name="Parkhill J."/>
            <person name="Bernalier A."/>
        </authorList>
    </citation>
    <scope>NUCLEOTIDE SEQUENCE [LARGE SCALE GENOMIC DNA]</scope>
    <source>
        <strain evidence="2 3">XB6B4</strain>
    </source>
</reference>
<feature type="domain" description="LicD/FKTN/FKRP nucleotidyltransferase" evidence="1">
    <location>
        <begin position="40"/>
        <end position="274"/>
    </location>
</feature>
<keyword evidence="2" id="KW-0808">Transferase</keyword>
<dbReference type="PANTHER" id="PTHR43404:SF2">
    <property type="entry name" value="LIPOPOLYSACCHARIDE CHOLINEPHOSPHOTRANSFERASE LICD"/>
    <property type="match status" value="1"/>
</dbReference>
<protein>
    <submittedName>
        <fullName evidence="2">LPS biosynthesis protein</fullName>
        <ecNumber evidence="2">2.7.8.-</ecNumber>
    </submittedName>
</protein>
<dbReference type="GO" id="GO:0016740">
    <property type="term" value="F:transferase activity"/>
    <property type="evidence" value="ECO:0007669"/>
    <property type="project" value="UniProtKB-KW"/>
</dbReference>
<dbReference type="AlphaFoldDB" id="D4KYT9"/>
<dbReference type="KEGG" id="rix:RO1_19860"/>
<name>D4KYT9_9FIRM</name>
<dbReference type="PANTHER" id="PTHR43404">
    <property type="entry name" value="LIPOPOLYSACCHARIDE CHOLINEPHOSPHOTRANSFERASE LICD"/>
    <property type="match status" value="1"/>
</dbReference>
<dbReference type="HOGENOM" id="CLU_075543_0_0_9"/>
<dbReference type="PATRIC" id="fig|718255.3.peg.3161"/>
<dbReference type="EC" id="2.7.8.-" evidence="2"/>
<proteinExistence type="predicted"/>
<evidence type="ECO:0000259" key="1">
    <source>
        <dbReference type="Pfam" id="PF04991"/>
    </source>
</evidence>
<evidence type="ECO:0000313" key="3">
    <source>
        <dbReference type="Proteomes" id="UP000008953"/>
    </source>
</evidence>
<dbReference type="EMBL" id="FP929050">
    <property type="protein sequence ID" value="CBL12529.1"/>
    <property type="molecule type" value="Genomic_DNA"/>
</dbReference>
<dbReference type="GO" id="GO:0009100">
    <property type="term" value="P:glycoprotein metabolic process"/>
    <property type="evidence" value="ECO:0007669"/>
    <property type="project" value="UniProtKB-ARBA"/>
</dbReference>
<accession>D4KYT9</accession>
<dbReference type="InterPro" id="IPR007074">
    <property type="entry name" value="LicD/FKTN/FKRP_NTP_transf"/>
</dbReference>
<organism evidence="2 3">
    <name type="scientific">Roseburia intestinalis XB6B4</name>
    <dbReference type="NCBI Taxonomy" id="718255"/>
    <lineage>
        <taxon>Bacteria</taxon>
        <taxon>Bacillati</taxon>
        <taxon>Bacillota</taxon>
        <taxon>Clostridia</taxon>
        <taxon>Lachnospirales</taxon>
        <taxon>Lachnospiraceae</taxon>
        <taxon>Roseburia</taxon>
    </lineage>
</organism>
<gene>
    <name evidence="2" type="ORF">RO1_19860</name>
</gene>